<reference evidence="1 2" key="1">
    <citation type="submission" date="2017-04" db="EMBL/GenBank/DDBJ databases">
        <title>The complete genome sequence of Streptomyces albolongus YIM 101047, the producer of novel bafilomycins and novel odoriferous sesquiterpenoids.</title>
        <authorList>
            <person name="Yin M."/>
            <person name="Jiang Y."/>
        </authorList>
    </citation>
    <scope>NUCLEOTIDE SEQUENCE [LARGE SCALE GENOMIC DNA]</scope>
    <source>
        <strain evidence="1 2">YIM 101047</strain>
    </source>
</reference>
<dbReference type="EMBL" id="CP020563">
    <property type="protein sequence ID" value="ARF73482.1"/>
    <property type="molecule type" value="Genomic_DNA"/>
</dbReference>
<evidence type="ECO:0008006" key="3">
    <source>
        <dbReference type="Google" id="ProtNLM"/>
    </source>
</evidence>
<proteinExistence type="predicted"/>
<keyword evidence="2" id="KW-1185">Reference proteome</keyword>
<name>A0ABC8BTQ9_9ACTN</name>
<accession>A0ABC8BTQ9</accession>
<evidence type="ECO:0000313" key="2">
    <source>
        <dbReference type="Proteomes" id="UP000192251"/>
    </source>
</evidence>
<dbReference type="AlphaFoldDB" id="A0ABC8BTQ9"/>
<dbReference type="Proteomes" id="UP000192251">
    <property type="component" value="Chromosome"/>
</dbReference>
<sequence>MFTFFVRILASSLPVSDSFTRTCLFATLVYLVLLDVYQEHGPQAVAPESGACAAWATGMEPNRIAPVSATVTAPASLGFATMRLVLTMFSFAVDSEATAPWRSTATGHLVLIDRHGKAQQKERSTHKGG</sequence>
<gene>
    <name evidence="1" type="ORF">B7C62_15335</name>
</gene>
<evidence type="ECO:0000313" key="1">
    <source>
        <dbReference type="EMBL" id="ARF73482.1"/>
    </source>
</evidence>
<organism evidence="1 2">
    <name type="scientific">Kitasatospora albolonga</name>
    <dbReference type="NCBI Taxonomy" id="68173"/>
    <lineage>
        <taxon>Bacteria</taxon>
        <taxon>Bacillati</taxon>
        <taxon>Actinomycetota</taxon>
        <taxon>Actinomycetes</taxon>
        <taxon>Kitasatosporales</taxon>
        <taxon>Streptomycetaceae</taxon>
        <taxon>Kitasatospora</taxon>
    </lineage>
</organism>
<protein>
    <recommendedName>
        <fullName evidence="3">RDD domain-containing protein</fullName>
    </recommendedName>
</protein>
<dbReference type="KEGG" id="kab:B7C62_15335"/>